<protein>
    <submittedName>
        <fullName evidence="1">Uncharacterized protein</fullName>
    </submittedName>
</protein>
<dbReference type="AlphaFoldDB" id="K0V3P4"/>
<dbReference type="EMBL" id="ALQA01000005">
    <property type="protein sequence ID" value="EJZ12025.1"/>
    <property type="molecule type" value="Genomic_DNA"/>
</dbReference>
<dbReference type="Proteomes" id="UP000006072">
    <property type="component" value="Unassembled WGS sequence"/>
</dbReference>
<organism evidence="1 2">
    <name type="scientific">Mycolicibacterium vaccae ATCC 25954</name>
    <dbReference type="NCBI Taxonomy" id="1194972"/>
    <lineage>
        <taxon>Bacteria</taxon>
        <taxon>Bacillati</taxon>
        <taxon>Actinomycetota</taxon>
        <taxon>Actinomycetes</taxon>
        <taxon>Mycobacteriales</taxon>
        <taxon>Mycobacteriaceae</taxon>
        <taxon>Mycolicibacterium</taxon>
    </lineage>
</organism>
<keyword evidence="2" id="KW-1185">Reference proteome</keyword>
<gene>
    <name evidence="1" type="ORF">MVAC_03776</name>
</gene>
<sequence>MGDIGDQPETAFAQSAATFGERRRLLRKSLYIGILGKCRDRHAPLTDFTGRRVEILQDLGLTRHLTARNEQGLSQRVELVAGRAGARTGDRGLSQRIVERALSRRHALMRSVHPGLLIANHRWIGTNDGGFQRMLRVPAILAPAGSAVLLEDALQRRGRCFDRFPCDFRQRLVQAGRLLALCGLAFAEHPFQRRLPPAARRLLRRTCVLSLVVHQPDRRIGRLATMTTVEPNSLQFSSVRFKLPPNQGIGGNELLSAPSDEFGVLGRSRHARGSSLLVVGTVVGHGKVVTYGEVVLFGFGDGFERSTACGLDVLAAAPGDTGSLTMHIALPTYDRSIRSYAVQSGIFGVTFPCGAARSQNVLPVLLERGFQCSRHRPPAGSGRIEV</sequence>
<reference evidence="1 2" key="1">
    <citation type="journal article" date="2012" name="J. Bacteriol.">
        <title>Complete Genome Sequence of Mycobacterium vaccae Type Strain ATCC 25954.</title>
        <authorList>
            <person name="Ho Y.S."/>
            <person name="Adroub S.A."/>
            <person name="Abadi M."/>
            <person name="Al Alwan B."/>
            <person name="Alkhateeb R."/>
            <person name="Gao G."/>
            <person name="Ragab A."/>
            <person name="Ali S."/>
            <person name="van Soolingen D."/>
            <person name="Bitter W."/>
            <person name="Pain A."/>
            <person name="Abdallah A.M."/>
        </authorList>
    </citation>
    <scope>NUCLEOTIDE SEQUENCE [LARGE SCALE GENOMIC DNA]</scope>
    <source>
        <strain evidence="1 2">ATCC 25954</strain>
    </source>
</reference>
<dbReference type="HOGENOM" id="CLU_715367_0_0_11"/>
<proteinExistence type="predicted"/>
<evidence type="ECO:0000313" key="2">
    <source>
        <dbReference type="Proteomes" id="UP000006072"/>
    </source>
</evidence>
<comment type="caution">
    <text evidence="1">The sequence shown here is derived from an EMBL/GenBank/DDBJ whole genome shotgun (WGS) entry which is preliminary data.</text>
</comment>
<name>K0V3P4_MYCVA</name>
<accession>K0V3P4</accession>
<evidence type="ECO:0000313" key="1">
    <source>
        <dbReference type="EMBL" id="EJZ12025.1"/>
    </source>
</evidence>